<sequence>MKPIAFDGCVGWLHEGHTGQGVVLCEPLGHEALWTHKLTRALAERLARDGVTALRFNYPCAGDSAGDDLDAGRFAACVASIRHAIDALRAQADIDTLTLVGIRAGALFAMLAAADTHPAVHADAIVALAPVVRGRVYLRELSLVQRQWLDTAPPPIRHAQQDEPCLNVLGHRYPADLVNDLKPLDLCRIVREARSLPGAMLLVHTGYDDGPALRAALQSRGVDVATEAFAEWPRALLDGTYSRLPRAALETVAHWIAGRGPRRAASARARPDTRAAWDANAVAPLEMDGLTERVVAVGADRLVGVLCCPASPPPPGGPALLIATTAANPRSADGRVGVRIARAMARSGVTTLRIDVNGVGDSGPHAPDAQSGVVYSSATIDDVAAAAAWLRERGHAQVVALGVCSGAYASLHAAARDGALSGVIAINLARFVWPAGLTLDAAQKQRNNSVRGYRASMRDWRKWRRLVRERRDPRPILRALAANLVACVRVPALALAARAGRAPRADTPRGVMHALAQRGVWTLLVYGAFDPGIDDVHRHFGPPARAFRRSCHVRLRTLPQLDHALYGTSGADAVIDLCREVLGGAAEWPARSLAGSPAARAAGAPFAPVAVARSRAGAARGGGAA</sequence>
<dbReference type="STRING" id="1503054.WT74_25410"/>
<dbReference type="GO" id="GO:0052689">
    <property type="term" value="F:carboxylic ester hydrolase activity"/>
    <property type="evidence" value="ECO:0007669"/>
    <property type="project" value="TreeGrafter"/>
</dbReference>
<accession>A0A125FBA0</accession>
<dbReference type="EMBL" id="LPHB01000056">
    <property type="protein sequence ID" value="KWA59003.1"/>
    <property type="molecule type" value="Genomic_DNA"/>
</dbReference>
<dbReference type="PANTHER" id="PTHR43265">
    <property type="entry name" value="ESTERASE ESTD"/>
    <property type="match status" value="1"/>
</dbReference>
<evidence type="ECO:0000313" key="3">
    <source>
        <dbReference type="Proteomes" id="UP000068603"/>
    </source>
</evidence>
<proteinExistence type="predicted"/>
<dbReference type="InterPro" id="IPR029058">
    <property type="entry name" value="AB_hydrolase_fold"/>
</dbReference>
<dbReference type="RefSeq" id="WP_060150326.1">
    <property type="nucleotide sequence ID" value="NZ_LPGD01000100.1"/>
</dbReference>
<dbReference type="Gene3D" id="3.40.50.1820">
    <property type="entry name" value="alpha/beta hydrolase"/>
    <property type="match status" value="2"/>
</dbReference>
<dbReference type="SUPFAM" id="SSF53474">
    <property type="entry name" value="alpha/beta-Hydrolases"/>
    <property type="match status" value="2"/>
</dbReference>
<gene>
    <name evidence="2" type="ORF">WT44_23005</name>
</gene>
<evidence type="ECO:0000313" key="2">
    <source>
        <dbReference type="EMBL" id="KWA59003.1"/>
    </source>
</evidence>
<dbReference type="Pfam" id="PF12146">
    <property type="entry name" value="Hydrolase_4"/>
    <property type="match status" value="1"/>
</dbReference>
<dbReference type="InterPro" id="IPR022742">
    <property type="entry name" value="Hydrolase_4"/>
</dbReference>
<dbReference type="Proteomes" id="UP000068603">
    <property type="component" value="Unassembled WGS sequence"/>
</dbReference>
<keyword evidence="2" id="KW-0378">Hydrolase</keyword>
<dbReference type="AlphaFoldDB" id="A0A125FBA0"/>
<evidence type="ECO:0000259" key="1">
    <source>
        <dbReference type="Pfam" id="PF12146"/>
    </source>
</evidence>
<dbReference type="InterPro" id="IPR053145">
    <property type="entry name" value="AB_hydrolase_Est10"/>
</dbReference>
<dbReference type="PANTHER" id="PTHR43265:SF1">
    <property type="entry name" value="ESTERASE ESTD"/>
    <property type="match status" value="1"/>
</dbReference>
<comment type="caution">
    <text evidence="2">The sequence shown here is derived from an EMBL/GenBank/DDBJ whole genome shotgun (WGS) entry which is preliminary data.</text>
</comment>
<feature type="domain" description="Serine aminopeptidase S33" evidence="1">
    <location>
        <begin position="39"/>
        <end position="155"/>
    </location>
</feature>
<protein>
    <submittedName>
        <fullName evidence="2">Alpha/beta hydrolase</fullName>
    </submittedName>
</protein>
<reference evidence="2 3" key="1">
    <citation type="submission" date="2015-11" db="EMBL/GenBank/DDBJ databases">
        <title>Expanding the genomic diversity of Burkholderia species for the development of highly accurate diagnostics.</title>
        <authorList>
            <person name="Sahl J."/>
            <person name="Keim P."/>
            <person name="Wagner D."/>
        </authorList>
    </citation>
    <scope>NUCLEOTIDE SEQUENCE [LARGE SCALE GENOMIC DNA]</scope>
    <source>
        <strain evidence="2 3">MSMB1960WGS</strain>
    </source>
</reference>
<name>A0A125FBA0_9BURK</name>
<organism evidence="2">
    <name type="scientific">Burkholderia stagnalis</name>
    <dbReference type="NCBI Taxonomy" id="1503054"/>
    <lineage>
        <taxon>Bacteria</taxon>
        <taxon>Pseudomonadati</taxon>
        <taxon>Pseudomonadota</taxon>
        <taxon>Betaproteobacteria</taxon>
        <taxon>Burkholderiales</taxon>
        <taxon>Burkholderiaceae</taxon>
        <taxon>Burkholderia</taxon>
        <taxon>Burkholderia cepacia complex</taxon>
    </lineage>
</organism>